<name>A0A9D3Y2K2_DREPO</name>
<evidence type="ECO:0000313" key="1">
    <source>
        <dbReference type="EMBL" id="KAH3690635.1"/>
    </source>
</evidence>
<comment type="caution">
    <text evidence="1">The sequence shown here is derived from an EMBL/GenBank/DDBJ whole genome shotgun (WGS) entry which is preliminary data.</text>
</comment>
<accession>A0A9D3Y2K2</accession>
<reference evidence="1" key="1">
    <citation type="journal article" date="2019" name="bioRxiv">
        <title>The Genome of the Zebra Mussel, Dreissena polymorpha: A Resource for Invasive Species Research.</title>
        <authorList>
            <person name="McCartney M.A."/>
            <person name="Auch B."/>
            <person name="Kono T."/>
            <person name="Mallez S."/>
            <person name="Zhang Y."/>
            <person name="Obille A."/>
            <person name="Becker A."/>
            <person name="Abrahante J.E."/>
            <person name="Garbe J."/>
            <person name="Badalamenti J.P."/>
            <person name="Herman A."/>
            <person name="Mangelson H."/>
            <person name="Liachko I."/>
            <person name="Sullivan S."/>
            <person name="Sone E.D."/>
            <person name="Koren S."/>
            <person name="Silverstein K.A.T."/>
            <person name="Beckman K.B."/>
            <person name="Gohl D.M."/>
        </authorList>
    </citation>
    <scope>NUCLEOTIDE SEQUENCE</scope>
    <source>
        <strain evidence="1">Duluth1</strain>
        <tissue evidence="1">Whole animal</tissue>
    </source>
</reference>
<protein>
    <submittedName>
        <fullName evidence="1">Uncharacterized protein</fullName>
    </submittedName>
</protein>
<dbReference type="AlphaFoldDB" id="A0A9D3Y2K2"/>
<organism evidence="1 2">
    <name type="scientific">Dreissena polymorpha</name>
    <name type="common">Zebra mussel</name>
    <name type="synonym">Mytilus polymorpha</name>
    <dbReference type="NCBI Taxonomy" id="45954"/>
    <lineage>
        <taxon>Eukaryota</taxon>
        <taxon>Metazoa</taxon>
        <taxon>Spiralia</taxon>
        <taxon>Lophotrochozoa</taxon>
        <taxon>Mollusca</taxon>
        <taxon>Bivalvia</taxon>
        <taxon>Autobranchia</taxon>
        <taxon>Heteroconchia</taxon>
        <taxon>Euheterodonta</taxon>
        <taxon>Imparidentia</taxon>
        <taxon>Neoheterodontei</taxon>
        <taxon>Myida</taxon>
        <taxon>Dreissenoidea</taxon>
        <taxon>Dreissenidae</taxon>
        <taxon>Dreissena</taxon>
    </lineage>
</organism>
<sequence>VRKTRSLGAGAGPVTTFWCGPRTGHYILVWASDLSVHSGVSLGPVTTFLCGLRPVTTFWWGLGPVTTFWCGPRTGYYILV</sequence>
<gene>
    <name evidence="1" type="ORF">DPMN_191322</name>
</gene>
<proteinExistence type="predicted"/>
<dbReference type="EMBL" id="JAIWYP010000058">
    <property type="protein sequence ID" value="KAH3690635.1"/>
    <property type="molecule type" value="Genomic_DNA"/>
</dbReference>
<dbReference type="Proteomes" id="UP000828390">
    <property type="component" value="Unassembled WGS sequence"/>
</dbReference>
<evidence type="ECO:0000313" key="2">
    <source>
        <dbReference type="Proteomes" id="UP000828390"/>
    </source>
</evidence>
<feature type="non-terminal residue" evidence="1">
    <location>
        <position position="1"/>
    </location>
</feature>
<reference evidence="1" key="2">
    <citation type="submission" date="2020-11" db="EMBL/GenBank/DDBJ databases">
        <authorList>
            <person name="McCartney M.A."/>
            <person name="Auch B."/>
            <person name="Kono T."/>
            <person name="Mallez S."/>
            <person name="Becker A."/>
            <person name="Gohl D.M."/>
            <person name="Silverstein K.A.T."/>
            <person name="Koren S."/>
            <person name="Bechman K.B."/>
            <person name="Herman A."/>
            <person name="Abrahante J.E."/>
            <person name="Garbe J."/>
        </authorList>
    </citation>
    <scope>NUCLEOTIDE SEQUENCE</scope>
    <source>
        <strain evidence="1">Duluth1</strain>
        <tissue evidence="1">Whole animal</tissue>
    </source>
</reference>
<keyword evidence="2" id="KW-1185">Reference proteome</keyword>